<gene>
    <name evidence="1" type="ORF">BOTBODRAFT_34121</name>
</gene>
<organism evidence="1 2">
    <name type="scientific">Botryobasidium botryosum (strain FD-172 SS1)</name>
    <dbReference type="NCBI Taxonomy" id="930990"/>
    <lineage>
        <taxon>Eukaryota</taxon>
        <taxon>Fungi</taxon>
        <taxon>Dikarya</taxon>
        <taxon>Basidiomycota</taxon>
        <taxon>Agaricomycotina</taxon>
        <taxon>Agaricomycetes</taxon>
        <taxon>Cantharellales</taxon>
        <taxon>Botryobasidiaceae</taxon>
        <taxon>Botryobasidium</taxon>
    </lineage>
</organism>
<dbReference type="AlphaFoldDB" id="A0A067MN32"/>
<sequence>MDEATFESWAHAAQVAPCDSVPTRVAVELSFSPEIDAAYNRRKLPKNVLDLINERRKALNPTNQTKLFLNQKNFYEGFGYIRKDEETIDTYDVAGVLEFLFIQAPRIHSPAASDPSPSAAWRAAYRRGVDVIVEHAFSPLESSWQIELNAMARLRAPHPPLENFDPDVIADVLVTTGPRPIEVGGGLNRSQCFWQTSADQASVSIIGFAVQYEIYDSKRREDGRPLGAILSTAQSQRRALGLKDATIYGATIVCGECRVFASWWDRHSRICFGPTGHFFRFWQSYDLVRWYVLLCKIRTKVRELDVDLGENYALGDPSGAAAWRASDPD</sequence>
<dbReference type="InParanoid" id="A0A067MN32"/>
<protein>
    <submittedName>
        <fullName evidence="1">Uncharacterized protein</fullName>
    </submittedName>
</protein>
<proteinExistence type="predicted"/>
<dbReference type="HOGENOM" id="CLU_844643_0_0_1"/>
<dbReference type="EMBL" id="KL198047">
    <property type="protein sequence ID" value="KDQ12981.1"/>
    <property type="molecule type" value="Genomic_DNA"/>
</dbReference>
<evidence type="ECO:0000313" key="1">
    <source>
        <dbReference type="EMBL" id="KDQ12981.1"/>
    </source>
</evidence>
<keyword evidence="2" id="KW-1185">Reference proteome</keyword>
<dbReference type="Proteomes" id="UP000027195">
    <property type="component" value="Unassembled WGS sequence"/>
</dbReference>
<name>A0A067MN32_BOTB1</name>
<reference evidence="2" key="1">
    <citation type="journal article" date="2014" name="Proc. Natl. Acad. Sci. U.S.A.">
        <title>Extensive sampling of basidiomycete genomes demonstrates inadequacy of the white-rot/brown-rot paradigm for wood decay fungi.</title>
        <authorList>
            <person name="Riley R."/>
            <person name="Salamov A.A."/>
            <person name="Brown D.W."/>
            <person name="Nagy L.G."/>
            <person name="Floudas D."/>
            <person name="Held B.W."/>
            <person name="Levasseur A."/>
            <person name="Lombard V."/>
            <person name="Morin E."/>
            <person name="Otillar R."/>
            <person name="Lindquist E.A."/>
            <person name="Sun H."/>
            <person name="LaButti K.M."/>
            <person name="Schmutz J."/>
            <person name="Jabbour D."/>
            <person name="Luo H."/>
            <person name="Baker S.E."/>
            <person name="Pisabarro A.G."/>
            <person name="Walton J.D."/>
            <person name="Blanchette R.A."/>
            <person name="Henrissat B."/>
            <person name="Martin F."/>
            <person name="Cullen D."/>
            <person name="Hibbett D.S."/>
            <person name="Grigoriev I.V."/>
        </authorList>
    </citation>
    <scope>NUCLEOTIDE SEQUENCE [LARGE SCALE GENOMIC DNA]</scope>
    <source>
        <strain evidence="2">FD-172 SS1</strain>
    </source>
</reference>
<evidence type="ECO:0000313" key="2">
    <source>
        <dbReference type="Proteomes" id="UP000027195"/>
    </source>
</evidence>
<accession>A0A067MN32</accession>